<keyword evidence="3" id="KW-0540">Nuclease</keyword>
<dbReference type="EMBL" id="LBMM01008335">
    <property type="protein sequence ID" value="KMQ88966.1"/>
    <property type="molecule type" value="Genomic_DNA"/>
</dbReference>
<accession>A0A0J7KFI0</accession>
<keyword evidence="11" id="KW-1185">Reference proteome</keyword>
<evidence type="ECO:0000256" key="6">
    <source>
        <dbReference type="ARBA" id="ARBA00022918"/>
    </source>
</evidence>
<dbReference type="InterPro" id="IPR043502">
    <property type="entry name" value="DNA/RNA_pol_sf"/>
</dbReference>
<name>A0A0J7KFI0_LASNI</name>
<proteinExistence type="predicted"/>
<dbReference type="InterPro" id="IPR050951">
    <property type="entry name" value="Retrovirus_Pol_polyprotein"/>
</dbReference>
<dbReference type="InterPro" id="IPR041577">
    <property type="entry name" value="RT_RNaseH_2"/>
</dbReference>
<dbReference type="GO" id="GO:0004519">
    <property type="term" value="F:endonuclease activity"/>
    <property type="evidence" value="ECO:0007669"/>
    <property type="project" value="UniProtKB-KW"/>
</dbReference>
<keyword evidence="6" id="KW-0695">RNA-directed DNA polymerase</keyword>
<protein>
    <submittedName>
        <fullName evidence="10">Pol polyprotein</fullName>
    </submittedName>
</protein>
<dbReference type="AlphaFoldDB" id="A0A0J7KFI0"/>
<dbReference type="GO" id="GO:0003964">
    <property type="term" value="F:RNA-directed DNA polymerase activity"/>
    <property type="evidence" value="ECO:0007669"/>
    <property type="project" value="UniProtKB-KW"/>
</dbReference>
<dbReference type="STRING" id="67767.A0A0J7KFI0"/>
<organism evidence="10 11">
    <name type="scientific">Lasius niger</name>
    <name type="common">Black garden ant</name>
    <dbReference type="NCBI Taxonomy" id="67767"/>
    <lineage>
        <taxon>Eukaryota</taxon>
        <taxon>Metazoa</taxon>
        <taxon>Ecdysozoa</taxon>
        <taxon>Arthropoda</taxon>
        <taxon>Hexapoda</taxon>
        <taxon>Insecta</taxon>
        <taxon>Pterygota</taxon>
        <taxon>Neoptera</taxon>
        <taxon>Endopterygota</taxon>
        <taxon>Hymenoptera</taxon>
        <taxon>Apocrita</taxon>
        <taxon>Aculeata</taxon>
        <taxon>Formicoidea</taxon>
        <taxon>Formicidae</taxon>
        <taxon>Formicinae</taxon>
        <taxon>Lasius</taxon>
        <taxon>Lasius</taxon>
    </lineage>
</organism>
<dbReference type="Pfam" id="PF17917">
    <property type="entry name" value="RT_RNaseH"/>
    <property type="match status" value="1"/>
</dbReference>
<keyword evidence="5" id="KW-0378">Hydrolase</keyword>
<evidence type="ECO:0000259" key="9">
    <source>
        <dbReference type="Pfam" id="PF17919"/>
    </source>
</evidence>
<dbReference type="OrthoDB" id="7695055at2759"/>
<evidence type="ECO:0000313" key="11">
    <source>
        <dbReference type="Proteomes" id="UP000036403"/>
    </source>
</evidence>
<evidence type="ECO:0000256" key="3">
    <source>
        <dbReference type="ARBA" id="ARBA00022722"/>
    </source>
</evidence>
<keyword evidence="4" id="KW-0255">Endonuclease</keyword>
<feature type="domain" description="Reverse transcriptase/retrotransposon-derived protein RNase H-like" evidence="9">
    <location>
        <begin position="37"/>
        <end position="84"/>
    </location>
</feature>
<evidence type="ECO:0000256" key="2">
    <source>
        <dbReference type="ARBA" id="ARBA00022695"/>
    </source>
</evidence>
<reference evidence="10 11" key="1">
    <citation type="submission" date="2015-04" db="EMBL/GenBank/DDBJ databases">
        <title>Lasius niger genome sequencing.</title>
        <authorList>
            <person name="Konorov E.A."/>
            <person name="Nikitin M.A."/>
            <person name="Kirill M.V."/>
            <person name="Chang P."/>
        </authorList>
    </citation>
    <scope>NUCLEOTIDE SEQUENCE [LARGE SCALE GENOMIC DNA]</scope>
    <source>
        <tissue evidence="10">Whole</tissue>
    </source>
</reference>
<dbReference type="GO" id="GO:0016787">
    <property type="term" value="F:hydrolase activity"/>
    <property type="evidence" value="ECO:0007669"/>
    <property type="project" value="UniProtKB-KW"/>
</dbReference>
<evidence type="ECO:0000256" key="1">
    <source>
        <dbReference type="ARBA" id="ARBA00022679"/>
    </source>
</evidence>
<feature type="domain" description="Reverse transcriptase RNase H-like" evidence="8">
    <location>
        <begin position="86"/>
        <end position="132"/>
    </location>
</feature>
<dbReference type="InterPro" id="IPR041373">
    <property type="entry name" value="RT_RNaseH"/>
</dbReference>
<dbReference type="InterPro" id="IPR043128">
    <property type="entry name" value="Rev_trsase/Diguanyl_cyclase"/>
</dbReference>
<sequence>MGMLNFYRRFIFKAANLQAPLNDLLQGNVKGKAPVNWTTATQTAFDAYKECIARAALLAHPEPNASLAIVCDASDFTVGAALQRIAVKYFRHMMEATTFTIYTDHEPITFAFGQKADKCSPRQCRYLYFFGQFSTDIRHVSGKDNIVADALSRVEEAQRP</sequence>
<evidence type="ECO:0000256" key="7">
    <source>
        <dbReference type="ARBA" id="ARBA00023268"/>
    </source>
</evidence>
<evidence type="ECO:0000259" key="8">
    <source>
        <dbReference type="Pfam" id="PF17917"/>
    </source>
</evidence>
<dbReference type="PaxDb" id="67767-A0A0J7KFI0"/>
<comment type="caution">
    <text evidence="10">The sequence shown here is derived from an EMBL/GenBank/DDBJ whole genome shotgun (WGS) entry which is preliminary data.</text>
</comment>
<dbReference type="Gene3D" id="3.30.70.270">
    <property type="match status" value="1"/>
</dbReference>
<dbReference type="PANTHER" id="PTHR37984:SF5">
    <property type="entry name" value="PROTEIN NYNRIN-LIKE"/>
    <property type="match status" value="1"/>
</dbReference>
<keyword evidence="2" id="KW-0548">Nucleotidyltransferase</keyword>
<evidence type="ECO:0000313" key="10">
    <source>
        <dbReference type="EMBL" id="KMQ88966.1"/>
    </source>
</evidence>
<gene>
    <name evidence="10" type="ORF">RF55_11468</name>
</gene>
<keyword evidence="7" id="KW-0511">Multifunctional enzyme</keyword>
<dbReference type="Pfam" id="PF17919">
    <property type="entry name" value="RT_RNaseH_2"/>
    <property type="match status" value="1"/>
</dbReference>
<evidence type="ECO:0000256" key="4">
    <source>
        <dbReference type="ARBA" id="ARBA00022759"/>
    </source>
</evidence>
<dbReference type="SUPFAM" id="SSF56672">
    <property type="entry name" value="DNA/RNA polymerases"/>
    <property type="match status" value="1"/>
</dbReference>
<evidence type="ECO:0000256" key="5">
    <source>
        <dbReference type="ARBA" id="ARBA00022801"/>
    </source>
</evidence>
<dbReference type="Proteomes" id="UP000036403">
    <property type="component" value="Unassembled WGS sequence"/>
</dbReference>
<dbReference type="PANTHER" id="PTHR37984">
    <property type="entry name" value="PROTEIN CBG26694"/>
    <property type="match status" value="1"/>
</dbReference>
<keyword evidence="1" id="KW-0808">Transferase</keyword>